<reference evidence="2" key="1">
    <citation type="submission" date="2022-08" db="EMBL/GenBank/DDBJ databases">
        <title>Draft genome sequence of Lysinibacillus sp. strain KH24.</title>
        <authorList>
            <person name="Kanbe H."/>
            <person name="Itoh H."/>
        </authorList>
    </citation>
    <scope>NUCLEOTIDE SEQUENCE</scope>
    <source>
        <strain evidence="2">KH24</strain>
    </source>
</reference>
<dbReference type="Gene3D" id="3.90.1070.10">
    <property type="match status" value="1"/>
</dbReference>
<dbReference type="InterPro" id="IPR024197">
    <property type="entry name" value="TPP-like"/>
</dbReference>
<dbReference type="Gene3D" id="3.40.50.1000">
    <property type="entry name" value="HAD superfamily/HAD-like"/>
    <property type="match status" value="1"/>
</dbReference>
<organism evidence="2 3">
    <name type="scientific">Lysinibacillus piscis</name>
    <dbReference type="NCBI Taxonomy" id="2518931"/>
    <lineage>
        <taxon>Bacteria</taxon>
        <taxon>Bacillati</taxon>
        <taxon>Bacillota</taxon>
        <taxon>Bacilli</taxon>
        <taxon>Bacillales</taxon>
        <taxon>Bacillaceae</taxon>
        <taxon>Lysinibacillus</taxon>
    </lineage>
</organism>
<proteinExistence type="predicted"/>
<gene>
    <name evidence="2" type="ORF">LYSBPC_34100</name>
</gene>
<comment type="caution">
    <text evidence="2">The sequence shown here is derived from an EMBL/GenBank/DDBJ whole genome shotgun (WGS) entry which is preliminary data.</text>
</comment>
<name>A0ABQ5NPN3_9BACI</name>
<feature type="domain" description="Sucrose phosphatase-like" evidence="1">
    <location>
        <begin position="3"/>
        <end position="221"/>
    </location>
</feature>
<dbReference type="InterPro" id="IPR023214">
    <property type="entry name" value="HAD_sf"/>
</dbReference>
<sequence>MLLFTSDLDRTLIYSNRMFHRYPPATNTIVVEYKEQAPLSMMTEATIPLLQQVRQCTQFVPVTTRARHLYERIGLMKELQPTFAITSNGGTILIDGQPDATWEKLLRQRIEDSAISHAAMEKQFQAFQSSRWLQRSEYVDYLFAVHYIDREALQLDELQTITQQLAEQGWYVLLHGRKLYIMPHVLTKEAAVTYLKEQFGTYNLHVAAGDSILDYGMMAIADIAYTPHHGDVQEMQQCSLPHTTYSRKSGEAFTKELLEAVLQLATK</sequence>
<evidence type="ECO:0000313" key="3">
    <source>
        <dbReference type="Proteomes" id="UP001065593"/>
    </source>
</evidence>
<dbReference type="SUPFAM" id="SSF56784">
    <property type="entry name" value="HAD-like"/>
    <property type="match status" value="1"/>
</dbReference>
<dbReference type="Proteomes" id="UP001065593">
    <property type="component" value="Unassembled WGS sequence"/>
</dbReference>
<protein>
    <recommendedName>
        <fullName evidence="1">Sucrose phosphatase-like domain-containing protein</fullName>
    </recommendedName>
</protein>
<dbReference type="RefSeq" id="WP_264990197.1">
    <property type="nucleotide sequence ID" value="NZ_BRZA01000008.1"/>
</dbReference>
<evidence type="ECO:0000313" key="2">
    <source>
        <dbReference type="EMBL" id="GLC90283.1"/>
    </source>
</evidence>
<dbReference type="EMBL" id="BRZA01000008">
    <property type="protein sequence ID" value="GLC90283.1"/>
    <property type="molecule type" value="Genomic_DNA"/>
</dbReference>
<dbReference type="Pfam" id="PF05116">
    <property type="entry name" value="S6PP"/>
    <property type="match status" value="1"/>
</dbReference>
<dbReference type="InterPro" id="IPR006380">
    <property type="entry name" value="SPP-like_dom"/>
</dbReference>
<keyword evidence="3" id="KW-1185">Reference proteome</keyword>
<dbReference type="PIRSF" id="PIRSF030802">
    <property type="entry name" value="UCP030802"/>
    <property type="match status" value="1"/>
</dbReference>
<accession>A0ABQ5NPN3</accession>
<dbReference type="InterPro" id="IPR036412">
    <property type="entry name" value="HAD-like_sf"/>
</dbReference>
<evidence type="ECO:0000259" key="1">
    <source>
        <dbReference type="Pfam" id="PF05116"/>
    </source>
</evidence>